<dbReference type="Pfam" id="PF14044">
    <property type="entry name" value="NETI"/>
    <property type="match status" value="1"/>
</dbReference>
<reference evidence="1 3" key="1">
    <citation type="submission" date="2016-09" db="EMBL/GenBank/DDBJ databases">
        <authorList>
            <consortium name="Pathogen Informatics"/>
            <person name="Sun Q."/>
            <person name="Inoue M."/>
        </authorList>
    </citation>
    <scope>NUCLEOTIDE SEQUENCE [LARGE SCALE GENOMIC DNA]</scope>
    <source>
        <strain evidence="1 3">82C</strain>
    </source>
</reference>
<name>A0A1D4P8H3_9STAP</name>
<dbReference type="EMBL" id="FMPI01000015">
    <property type="protein sequence ID" value="SCT19290.1"/>
    <property type="molecule type" value="Genomic_DNA"/>
</dbReference>
<dbReference type="RefSeq" id="WP_069996091.1">
    <property type="nucleotide sequence ID" value="NZ_FMPG01000011.1"/>
</dbReference>
<organism evidence="2 4">
    <name type="scientific">Staphylococcus caeli</name>
    <dbReference type="NCBI Taxonomy" id="2201815"/>
    <lineage>
        <taxon>Bacteria</taxon>
        <taxon>Bacillati</taxon>
        <taxon>Bacillota</taxon>
        <taxon>Bacilli</taxon>
        <taxon>Bacillales</taxon>
        <taxon>Staphylococcaceae</taxon>
        <taxon>Staphylococcus</taxon>
    </lineage>
</organism>
<keyword evidence="3" id="KW-1185">Reference proteome</keyword>
<evidence type="ECO:0000313" key="2">
    <source>
        <dbReference type="EMBL" id="SCT27445.1"/>
    </source>
</evidence>
<dbReference type="AlphaFoldDB" id="A0A1D4P8H3"/>
<dbReference type="EMBL" id="FMPG01000011">
    <property type="protein sequence ID" value="SCT27445.1"/>
    <property type="molecule type" value="Genomic_DNA"/>
</dbReference>
<evidence type="ECO:0000313" key="1">
    <source>
        <dbReference type="EMBL" id="SCT19290.1"/>
    </source>
</evidence>
<dbReference type="Proteomes" id="UP000095768">
    <property type="component" value="Unassembled WGS sequence"/>
</dbReference>
<protein>
    <recommendedName>
        <fullName evidence="5">NETI motif-containing protein</fullName>
    </recommendedName>
</protein>
<evidence type="ECO:0000313" key="3">
    <source>
        <dbReference type="Proteomes" id="UP000095412"/>
    </source>
</evidence>
<proteinExistence type="predicted"/>
<dbReference type="OrthoDB" id="2354098at2"/>
<gene>
    <name evidence="2" type="ORF">SAMEA2297795_02128</name>
    <name evidence="1" type="ORF">SAMEA2297796_01911</name>
</gene>
<evidence type="ECO:0008006" key="5">
    <source>
        <dbReference type="Google" id="ProtNLM"/>
    </source>
</evidence>
<reference evidence="2 4" key="2">
    <citation type="submission" date="2016-09" db="EMBL/GenBank/DDBJ databases">
        <authorList>
            <consortium name="Pathogen Informatics"/>
        </authorList>
    </citation>
    <scope>NUCLEOTIDE SEQUENCE [LARGE SCALE GENOMIC DNA]</scope>
    <source>
        <strain evidence="2 4">82B</strain>
    </source>
</reference>
<evidence type="ECO:0000313" key="4">
    <source>
        <dbReference type="Proteomes" id="UP000095768"/>
    </source>
</evidence>
<dbReference type="Proteomes" id="UP000095412">
    <property type="component" value="Unassembled WGS sequence"/>
</dbReference>
<dbReference type="InterPro" id="IPR025930">
    <property type="entry name" value="NETI"/>
</dbReference>
<sequence>MKKQQKFKVAENESIQDCLQRMREAGYSPIKRYEKPVFKENEDGSHEVFKQEIEFVGKLIES</sequence>
<accession>A0A1D4P8H3</accession>